<dbReference type="AlphaFoldDB" id="A0A3B0ZJP1"/>
<reference evidence="1" key="1">
    <citation type="submission" date="2018-06" db="EMBL/GenBank/DDBJ databases">
        <authorList>
            <person name="Zhirakovskaya E."/>
        </authorList>
    </citation>
    <scope>NUCLEOTIDE SEQUENCE</scope>
</reference>
<name>A0A3B0ZJP1_9ZZZZ</name>
<protein>
    <submittedName>
        <fullName evidence="1">Uncharacterized protein</fullName>
    </submittedName>
</protein>
<dbReference type="EMBL" id="UOFO01000094">
    <property type="protein sequence ID" value="VAW86509.1"/>
    <property type="molecule type" value="Genomic_DNA"/>
</dbReference>
<sequence length="136" mass="15819">MQLNGLFCIMRTAWIKSTMTSEPWTKKVSVNPQKKYDYFLHFINRCQCFSKSINILLLSSFVTPLRAITMRSKPTIRLLFFLKLSLISRLILFLATARLSHFFETINPKRANAKSLGLYKTKNVTVDDRFAPSNTY</sequence>
<organism evidence="1">
    <name type="scientific">hydrothermal vent metagenome</name>
    <dbReference type="NCBI Taxonomy" id="652676"/>
    <lineage>
        <taxon>unclassified sequences</taxon>
        <taxon>metagenomes</taxon>
        <taxon>ecological metagenomes</taxon>
    </lineage>
</organism>
<proteinExistence type="predicted"/>
<evidence type="ECO:0000313" key="1">
    <source>
        <dbReference type="EMBL" id="VAW86509.1"/>
    </source>
</evidence>
<accession>A0A3B0ZJP1</accession>
<gene>
    <name evidence="1" type="ORF">MNBD_GAMMA16-2297</name>
</gene>